<dbReference type="EMBL" id="CP041695">
    <property type="protein sequence ID" value="QDP78602.1"/>
    <property type="molecule type" value="Genomic_DNA"/>
</dbReference>
<dbReference type="AlphaFoldDB" id="A0A516NI73"/>
<name>A0A516NI73_9NOCA</name>
<gene>
    <name evidence="1" type="ORF">FOH10_07455</name>
</gene>
<proteinExistence type="predicted"/>
<organism evidence="1 2">
    <name type="scientific">Nocardia otitidiscaviarum</name>
    <dbReference type="NCBI Taxonomy" id="1823"/>
    <lineage>
        <taxon>Bacteria</taxon>
        <taxon>Bacillati</taxon>
        <taxon>Actinomycetota</taxon>
        <taxon>Actinomycetes</taxon>
        <taxon>Mycobacteriales</taxon>
        <taxon>Nocardiaceae</taxon>
        <taxon>Nocardia</taxon>
    </lineage>
</organism>
<dbReference type="RefSeq" id="WP_143980169.1">
    <property type="nucleotide sequence ID" value="NZ_CP041695.1"/>
</dbReference>
<dbReference type="Proteomes" id="UP000317039">
    <property type="component" value="Chromosome"/>
</dbReference>
<reference evidence="1 2" key="1">
    <citation type="submission" date="2019-07" db="EMBL/GenBank/DDBJ databases">
        <title>Complete Genome Sequence and Methylome Analysis of Nocardia otitidis-caviarum NEB252.</title>
        <authorList>
            <person name="Fomenkov A."/>
            <person name="Anton B.P."/>
            <person name="Vincze T."/>
            <person name="Roberts R.J."/>
        </authorList>
    </citation>
    <scope>NUCLEOTIDE SEQUENCE [LARGE SCALE GENOMIC DNA]</scope>
    <source>
        <strain evidence="1 2">NEB252</strain>
    </source>
</reference>
<accession>A0A516NI73</accession>
<evidence type="ECO:0000313" key="2">
    <source>
        <dbReference type="Proteomes" id="UP000317039"/>
    </source>
</evidence>
<dbReference type="GeneID" id="80332229"/>
<evidence type="ECO:0008006" key="3">
    <source>
        <dbReference type="Google" id="ProtNLM"/>
    </source>
</evidence>
<dbReference type="KEGG" id="nod:FOH10_07455"/>
<sequence length="107" mass="10999">MTFEVNPEGLRAAAGALALLSTQIDSAPHLGAEPAANRMLGSSVGSALVDSDPRSRQAKDLLKARFNQFSAILALSAETYSGTDMEIASRLAAITDINTGAPPQDGG</sequence>
<protein>
    <recommendedName>
        <fullName evidence="3">PE domain-containing protein</fullName>
    </recommendedName>
</protein>
<evidence type="ECO:0000313" key="1">
    <source>
        <dbReference type="EMBL" id="QDP78602.1"/>
    </source>
</evidence>